<evidence type="ECO:0000256" key="1">
    <source>
        <dbReference type="ARBA" id="ARBA00001933"/>
    </source>
</evidence>
<dbReference type="Proteomes" id="UP000241960">
    <property type="component" value="Unassembled WGS sequence"/>
</dbReference>
<dbReference type="InterPro" id="IPR015424">
    <property type="entry name" value="PyrdxlP-dep_Trfase"/>
</dbReference>
<dbReference type="EMBL" id="PZFQ01000040">
    <property type="protein sequence ID" value="PTI74453.1"/>
    <property type="molecule type" value="Genomic_DNA"/>
</dbReference>
<dbReference type="RefSeq" id="WP_107545296.1">
    <property type="nucleotide sequence ID" value="NZ_PZFQ01000040.1"/>
</dbReference>
<accession>A0A9Q6HMJ2</accession>
<dbReference type="InterPro" id="IPR016454">
    <property type="entry name" value="Cysteine_dSase"/>
</dbReference>
<reference evidence="4 5" key="1">
    <citation type="journal article" date="2016" name="Front. Microbiol.">
        <title>Comprehensive Phylogenetic Analysis of Bovine Non-aureus Staphylococci Species Based on Whole-Genome Sequencing.</title>
        <authorList>
            <person name="Naushad S."/>
            <person name="Barkema H.W."/>
            <person name="Luby C."/>
            <person name="Condas L.A."/>
            <person name="Nobrega D.B."/>
            <person name="Carson D.A."/>
            <person name="De Buck J."/>
        </authorList>
    </citation>
    <scope>NUCLEOTIDE SEQUENCE [LARGE SCALE GENOMIC DNA]</scope>
    <source>
        <strain evidence="4 5">SNUC 1231</strain>
    </source>
</reference>
<sequence>MIYLDNAATTQPDKVVLDIYQQTQHNAFYNSESLHTGGNHVDYLLRDCRNYLKSYFNTEKEVIFTRSGSHGNEIAIHSYLTYSTRSQILVSPFEHPSIFAALESFKDQFTIIFTPLNDEGEIDINQTQALLNGDIALIIMQHVNSETGYILPVDTIAKCAQQYCIPIHVDGVQAVNKLPNIDISMFTSYAFSSHKFHGTKGVGALLISHEYVKPLNSHYFHEQFTQNGTLDTPSIVAMAKALSMTPDLKHMVQLKAHALKRAQSLNFSPIRFNKESSHILALLSPKFEAQYIMQSLSSKNICISTGTACGHGMLLSEGLQVKINTIAHDALDQYMRLSFSKNNTIADIDSCFNHLAMII</sequence>
<evidence type="ECO:0000313" key="4">
    <source>
        <dbReference type="EMBL" id="PTI74453.1"/>
    </source>
</evidence>
<dbReference type="Pfam" id="PF00266">
    <property type="entry name" value="Aminotran_5"/>
    <property type="match status" value="1"/>
</dbReference>
<feature type="domain" description="Aminotransferase class V" evidence="3">
    <location>
        <begin position="2"/>
        <end position="349"/>
    </location>
</feature>
<proteinExistence type="predicted"/>
<dbReference type="PANTHER" id="PTHR11601">
    <property type="entry name" value="CYSTEINE DESULFURYLASE FAMILY MEMBER"/>
    <property type="match status" value="1"/>
</dbReference>
<dbReference type="PANTHER" id="PTHR11601:SF36">
    <property type="entry name" value="CYSTEINE DESULFURASE NIFS-RELATED"/>
    <property type="match status" value="1"/>
</dbReference>
<dbReference type="Gene3D" id="3.90.1150.10">
    <property type="entry name" value="Aspartate Aminotransferase, domain 1"/>
    <property type="match status" value="1"/>
</dbReference>
<evidence type="ECO:0000259" key="3">
    <source>
        <dbReference type="Pfam" id="PF00266"/>
    </source>
</evidence>
<comment type="cofactor">
    <cofactor evidence="1">
        <name>pyridoxal 5'-phosphate</name>
        <dbReference type="ChEBI" id="CHEBI:597326"/>
    </cofactor>
</comment>
<dbReference type="InterPro" id="IPR015421">
    <property type="entry name" value="PyrdxlP-dep_Trfase_major"/>
</dbReference>
<dbReference type="Gene3D" id="3.40.640.10">
    <property type="entry name" value="Type I PLP-dependent aspartate aminotransferase-like (Major domain)"/>
    <property type="match status" value="1"/>
</dbReference>
<name>A0A9Q6HMJ2_9STAP</name>
<dbReference type="GO" id="GO:0003824">
    <property type="term" value="F:catalytic activity"/>
    <property type="evidence" value="ECO:0007669"/>
    <property type="project" value="UniProtKB-ARBA"/>
</dbReference>
<organism evidence="4 5">
    <name type="scientific">Staphylococcus succinus</name>
    <dbReference type="NCBI Taxonomy" id="61015"/>
    <lineage>
        <taxon>Bacteria</taxon>
        <taxon>Bacillati</taxon>
        <taxon>Bacillota</taxon>
        <taxon>Bacilli</taxon>
        <taxon>Bacillales</taxon>
        <taxon>Staphylococcaceae</taxon>
        <taxon>Staphylococcus</taxon>
    </lineage>
</organism>
<dbReference type="PIRSF" id="PIRSF005572">
    <property type="entry name" value="NifS"/>
    <property type="match status" value="1"/>
</dbReference>
<dbReference type="SUPFAM" id="SSF53383">
    <property type="entry name" value="PLP-dependent transferases"/>
    <property type="match status" value="1"/>
</dbReference>
<evidence type="ECO:0000313" key="5">
    <source>
        <dbReference type="Proteomes" id="UP000241960"/>
    </source>
</evidence>
<evidence type="ECO:0000256" key="2">
    <source>
        <dbReference type="ARBA" id="ARBA00022898"/>
    </source>
</evidence>
<gene>
    <name evidence="4" type="ORF">BU058_10895</name>
</gene>
<dbReference type="AlphaFoldDB" id="A0A9Q6HMJ2"/>
<protein>
    <submittedName>
        <fullName evidence="4">Cysteine desulfurase</fullName>
    </submittedName>
</protein>
<dbReference type="InterPro" id="IPR000192">
    <property type="entry name" value="Aminotrans_V_dom"/>
</dbReference>
<comment type="caution">
    <text evidence="4">The sequence shown here is derived from an EMBL/GenBank/DDBJ whole genome shotgun (WGS) entry which is preliminary data.</text>
</comment>
<dbReference type="InterPro" id="IPR015422">
    <property type="entry name" value="PyrdxlP-dep_Trfase_small"/>
</dbReference>
<keyword evidence="2" id="KW-0663">Pyridoxal phosphate</keyword>